<comment type="similarity">
    <text evidence="1">Belongs to the short-chain dehydrogenases/reductases (SDR) family.</text>
</comment>
<evidence type="ECO:0000256" key="1">
    <source>
        <dbReference type="ARBA" id="ARBA00006484"/>
    </source>
</evidence>
<dbReference type="PANTHER" id="PTHR43008">
    <property type="entry name" value="BENZIL REDUCTASE"/>
    <property type="match status" value="1"/>
</dbReference>
<dbReference type="OrthoDB" id="417891at2759"/>
<dbReference type="Pfam" id="PF13561">
    <property type="entry name" value="adh_short_C2"/>
    <property type="match status" value="1"/>
</dbReference>
<dbReference type="InterPro" id="IPR002347">
    <property type="entry name" value="SDR_fam"/>
</dbReference>
<dbReference type="AlphaFoldDB" id="A0A8H4UBZ3"/>
<sequence>MASDTLHDVRPMFELRGRNYIVTGGAQGIGFACTRAICEMGGNVAVLDIQKQPVDEFNTLSEKFSTKTIYIQTDVTSEESINAAFDKALQEFGSIDGCVPAAGIAIDKPFLDQTWAEFTRIQDINVRGTFFVAQLAARQMIKQGTGGSMVLLASQSAHIGLPGYRMAAYNASKGGVFMLSKALAVELAPKNIRVNTISPGFVDSEMTRDVRAAKSKREGEQMWLAPPNQRLST</sequence>
<keyword evidence="2" id="KW-0521">NADP</keyword>
<proteinExistence type="inferred from homology"/>
<dbReference type="SUPFAM" id="SSF51735">
    <property type="entry name" value="NAD(P)-binding Rossmann-fold domains"/>
    <property type="match status" value="1"/>
</dbReference>
<dbReference type="GO" id="GO:0016616">
    <property type="term" value="F:oxidoreductase activity, acting on the CH-OH group of donors, NAD or NADP as acceptor"/>
    <property type="evidence" value="ECO:0007669"/>
    <property type="project" value="UniProtKB-ARBA"/>
</dbReference>
<evidence type="ECO:0000313" key="5">
    <source>
        <dbReference type="Proteomes" id="UP000622797"/>
    </source>
</evidence>
<dbReference type="PROSITE" id="PS00061">
    <property type="entry name" value="ADH_SHORT"/>
    <property type="match status" value="1"/>
</dbReference>
<name>A0A8H4UBZ3_9HYPO</name>
<evidence type="ECO:0000313" key="4">
    <source>
        <dbReference type="EMBL" id="KAF4973611.1"/>
    </source>
</evidence>
<evidence type="ECO:0000256" key="2">
    <source>
        <dbReference type="ARBA" id="ARBA00022857"/>
    </source>
</evidence>
<dbReference type="InterPro" id="IPR020904">
    <property type="entry name" value="Sc_DH/Rdtase_CS"/>
</dbReference>
<reference evidence="4" key="2">
    <citation type="submission" date="2020-05" db="EMBL/GenBank/DDBJ databases">
        <authorList>
            <person name="Kim H.-S."/>
            <person name="Proctor R.H."/>
            <person name="Brown D.W."/>
        </authorList>
    </citation>
    <scope>NUCLEOTIDE SEQUENCE</scope>
    <source>
        <strain evidence="4">NRRL 20472</strain>
    </source>
</reference>
<dbReference type="EMBL" id="JABEXW010000009">
    <property type="protein sequence ID" value="KAF4973611.1"/>
    <property type="molecule type" value="Genomic_DNA"/>
</dbReference>
<dbReference type="PRINTS" id="PR00081">
    <property type="entry name" value="GDHRDH"/>
</dbReference>
<accession>A0A8H4UBZ3</accession>
<reference evidence="4" key="1">
    <citation type="journal article" date="2020" name="BMC Genomics">
        <title>Correction to: Identification and distribution of gene clusters required for synthesis of sphingolipid metabolism inhibitors in diverse species of the filamentous fungus Fusarium.</title>
        <authorList>
            <person name="Kim H.S."/>
            <person name="Lohmar J.M."/>
            <person name="Busman M."/>
            <person name="Brown D.W."/>
            <person name="Naumann T.A."/>
            <person name="Divon H.H."/>
            <person name="Lysoe E."/>
            <person name="Uhlig S."/>
            <person name="Proctor R.H."/>
        </authorList>
    </citation>
    <scope>NUCLEOTIDE SEQUENCE</scope>
    <source>
        <strain evidence="4">NRRL 20472</strain>
    </source>
</reference>
<dbReference type="GO" id="GO:0050664">
    <property type="term" value="F:oxidoreductase activity, acting on NAD(P)H, oxygen as acceptor"/>
    <property type="evidence" value="ECO:0007669"/>
    <property type="project" value="TreeGrafter"/>
</dbReference>
<gene>
    <name evidence="4" type="ORF">FSARC_151</name>
</gene>
<organism evidence="4 5">
    <name type="scientific">Fusarium sarcochroum</name>
    <dbReference type="NCBI Taxonomy" id="1208366"/>
    <lineage>
        <taxon>Eukaryota</taxon>
        <taxon>Fungi</taxon>
        <taxon>Dikarya</taxon>
        <taxon>Ascomycota</taxon>
        <taxon>Pezizomycotina</taxon>
        <taxon>Sordariomycetes</taxon>
        <taxon>Hypocreomycetidae</taxon>
        <taxon>Hypocreales</taxon>
        <taxon>Nectriaceae</taxon>
        <taxon>Fusarium</taxon>
        <taxon>Fusarium lateritium species complex</taxon>
    </lineage>
</organism>
<comment type="caution">
    <text evidence="4">The sequence shown here is derived from an EMBL/GenBank/DDBJ whole genome shotgun (WGS) entry which is preliminary data.</text>
</comment>
<keyword evidence="5" id="KW-1185">Reference proteome</keyword>
<protein>
    <submittedName>
        <fullName evidence="4">Uncharacterized protein</fullName>
    </submittedName>
</protein>
<dbReference type="Proteomes" id="UP000622797">
    <property type="component" value="Unassembled WGS sequence"/>
</dbReference>
<keyword evidence="3" id="KW-0560">Oxidoreductase</keyword>
<evidence type="ECO:0000256" key="3">
    <source>
        <dbReference type="ARBA" id="ARBA00023002"/>
    </source>
</evidence>
<dbReference type="Gene3D" id="3.40.50.720">
    <property type="entry name" value="NAD(P)-binding Rossmann-like Domain"/>
    <property type="match status" value="1"/>
</dbReference>
<dbReference type="PANTHER" id="PTHR43008:SF4">
    <property type="entry name" value="CHAIN DEHYDROGENASE, PUTATIVE (AFU_ORTHOLOGUE AFUA_4G08710)-RELATED"/>
    <property type="match status" value="1"/>
</dbReference>
<dbReference type="InterPro" id="IPR036291">
    <property type="entry name" value="NAD(P)-bd_dom_sf"/>
</dbReference>
<dbReference type="FunFam" id="3.40.50.720:FF:000084">
    <property type="entry name" value="Short-chain dehydrogenase reductase"/>
    <property type="match status" value="1"/>
</dbReference>